<reference evidence="3 4" key="1">
    <citation type="submission" date="2016-10" db="EMBL/GenBank/DDBJ databases">
        <authorList>
            <person name="de Groot N.N."/>
        </authorList>
    </citation>
    <scope>NUCLEOTIDE SEQUENCE [LARGE SCALE GENOMIC DNA]</scope>
    <source>
        <strain evidence="3 4">CGMCC 1.7727</strain>
    </source>
</reference>
<evidence type="ECO:0000313" key="4">
    <source>
        <dbReference type="Proteomes" id="UP000199687"/>
    </source>
</evidence>
<organism evidence="3 4">
    <name type="scientific">Gracilibacillus ureilyticus</name>
    <dbReference type="NCBI Taxonomy" id="531814"/>
    <lineage>
        <taxon>Bacteria</taxon>
        <taxon>Bacillati</taxon>
        <taxon>Bacillota</taxon>
        <taxon>Bacilli</taxon>
        <taxon>Bacillales</taxon>
        <taxon>Bacillaceae</taxon>
        <taxon>Gracilibacillus</taxon>
    </lineage>
</organism>
<feature type="transmembrane region" description="Helical" evidence="1">
    <location>
        <begin position="93"/>
        <end position="111"/>
    </location>
</feature>
<dbReference type="OrthoDB" id="2417400at2"/>
<keyword evidence="1" id="KW-0472">Membrane</keyword>
<dbReference type="PANTHER" id="PTHR38034:SF1">
    <property type="entry name" value="INNER MEMBRANE PROTEIN YPJD"/>
    <property type="match status" value="1"/>
</dbReference>
<keyword evidence="1" id="KW-0812">Transmembrane</keyword>
<evidence type="ECO:0000313" key="3">
    <source>
        <dbReference type="EMBL" id="SER75130.1"/>
    </source>
</evidence>
<feature type="transmembrane region" description="Helical" evidence="1">
    <location>
        <begin position="183"/>
        <end position="207"/>
    </location>
</feature>
<dbReference type="AlphaFoldDB" id="A0A1H9RQN9"/>
<protein>
    <submittedName>
        <fullName evidence="3">HemX protein</fullName>
    </submittedName>
</protein>
<keyword evidence="1" id="KW-1133">Transmembrane helix</keyword>
<feature type="transmembrane region" description="Helical" evidence="1">
    <location>
        <begin position="6"/>
        <end position="24"/>
    </location>
</feature>
<dbReference type="InterPro" id="IPR002541">
    <property type="entry name" value="Cyt_c_assembly"/>
</dbReference>
<feature type="transmembrane region" description="Helical" evidence="1">
    <location>
        <begin position="247"/>
        <end position="267"/>
    </location>
</feature>
<feature type="transmembrane region" description="Helical" evidence="1">
    <location>
        <begin position="219"/>
        <end position="235"/>
    </location>
</feature>
<feature type="transmembrane region" description="Helical" evidence="1">
    <location>
        <begin position="36"/>
        <end position="58"/>
    </location>
</feature>
<proteinExistence type="predicted"/>
<dbReference type="EMBL" id="FOGL01000009">
    <property type="protein sequence ID" value="SER75130.1"/>
    <property type="molecule type" value="Genomic_DNA"/>
</dbReference>
<dbReference type="RefSeq" id="WP_089740789.1">
    <property type="nucleotide sequence ID" value="NZ_FOGL01000009.1"/>
</dbReference>
<dbReference type="Proteomes" id="UP000199687">
    <property type="component" value="Unassembled WGS sequence"/>
</dbReference>
<dbReference type="GO" id="GO:0017004">
    <property type="term" value="P:cytochrome complex assembly"/>
    <property type="evidence" value="ECO:0007669"/>
    <property type="project" value="InterPro"/>
</dbReference>
<feature type="transmembrane region" description="Helical" evidence="1">
    <location>
        <begin position="131"/>
        <end position="155"/>
    </location>
</feature>
<feature type="transmembrane region" description="Helical" evidence="1">
    <location>
        <begin position="70"/>
        <end position="86"/>
    </location>
</feature>
<dbReference type="PANTHER" id="PTHR38034">
    <property type="entry name" value="INNER MEMBRANE PROTEIN YPJD"/>
    <property type="match status" value="1"/>
</dbReference>
<dbReference type="GO" id="GO:0020037">
    <property type="term" value="F:heme binding"/>
    <property type="evidence" value="ECO:0007669"/>
    <property type="project" value="InterPro"/>
</dbReference>
<evidence type="ECO:0000259" key="2">
    <source>
        <dbReference type="Pfam" id="PF01578"/>
    </source>
</evidence>
<evidence type="ECO:0000256" key="1">
    <source>
        <dbReference type="SAM" id="Phobius"/>
    </source>
</evidence>
<name>A0A1H9RQN9_9BACI</name>
<accession>A0A1H9RQN9</accession>
<dbReference type="STRING" id="531814.SAMN04487944_109114"/>
<gene>
    <name evidence="3" type="ORF">SAMN04487944_109114</name>
</gene>
<keyword evidence="4" id="KW-1185">Reference proteome</keyword>
<dbReference type="InterPro" id="IPR052372">
    <property type="entry name" value="YpjD/HemX"/>
</dbReference>
<feature type="domain" description="Cytochrome c assembly protein" evidence="2">
    <location>
        <begin position="71"/>
        <end position="268"/>
    </location>
</feature>
<dbReference type="Pfam" id="PF01578">
    <property type="entry name" value="Cytochrom_C_asm"/>
    <property type="match status" value="1"/>
</dbReference>
<sequence length="272" mass="32108">MVLERLLHESMLILYAVSVIFYFIDFLFHNRKANRIAFWFLAMVWVLQTIFLLTEIIQTESLPIQTFNDGLYTYAWIVVTFSLMIHRFFKLEFFMFFMSVFGFLVMLIHTLRSVQMNDSSQIPGMLNELLYAHIVLALISYGLFTISFILACLYLTQYKFLKAKKGYKWLRRFQDLEGLEKRAFHLIVLAEPLLLLSIILGVVWAYMTEATFYWGDSKTVGSILVFIIYAMYLYSRTRGSYRGKPILLFNVIAFCLLLINFFLFNTLSNFHV</sequence>